<keyword evidence="1" id="KW-0812">Transmembrane</keyword>
<dbReference type="InterPro" id="IPR038587">
    <property type="entry name" value="Ribosomal_eL40_sf"/>
</dbReference>
<evidence type="ECO:0000259" key="2">
    <source>
        <dbReference type="Pfam" id="PF13240"/>
    </source>
</evidence>
<dbReference type="Gene3D" id="4.10.1060.50">
    <property type="match status" value="1"/>
</dbReference>
<dbReference type="HOGENOM" id="CLU_1313145_0_0_2"/>
<dbReference type="Pfam" id="PF13240">
    <property type="entry name" value="Zn_Ribbon_1"/>
    <property type="match status" value="1"/>
</dbReference>
<dbReference type="eggNOG" id="arCOG04049">
    <property type="taxonomic scope" value="Archaea"/>
</dbReference>
<dbReference type="EnsemblBacteria" id="ABQ86883">
    <property type="protein sequence ID" value="ABQ86883"/>
    <property type="gene ID" value="Msm_0678"/>
</dbReference>
<evidence type="ECO:0000313" key="4">
    <source>
        <dbReference type="Proteomes" id="UP000001992"/>
    </source>
</evidence>
<reference evidence="3 4" key="1">
    <citation type="journal article" date="2007" name="Proc. Natl. Acad. Sci. U.S.A.">
        <title>Genomic and metabolic adaptations of Methanobrevibacter smithii to the human gut.</title>
        <authorList>
            <person name="Samuel B.S."/>
            <person name="Hansen E.E."/>
            <person name="Manchester J.K."/>
            <person name="Coutinho P.M."/>
            <person name="Henrissat B."/>
            <person name="Fulton R."/>
            <person name="Latreille P."/>
            <person name="Kim K."/>
            <person name="Wilson R.K."/>
            <person name="Gordon J.I."/>
        </authorList>
    </citation>
    <scope>NUCLEOTIDE SEQUENCE [LARGE SCALE GENOMIC DNA]</scope>
    <source>
        <strain evidence="4">ATCC 35061 / DSM 861 / OCM 144 / PS</strain>
    </source>
</reference>
<feature type="domain" description="Zinc-ribbon" evidence="2">
    <location>
        <begin position="21"/>
        <end position="42"/>
    </location>
</feature>
<dbReference type="BioCyc" id="MSMI420247:GHWZ-691-MONOMER"/>
<dbReference type="EMBL" id="CP000678">
    <property type="protein sequence ID" value="ABQ86883.1"/>
    <property type="molecule type" value="Genomic_DNA"/>
</dbReference>
<protein>
    <submittedName>
        <fullName evidence="3">Conserved hypothetical membrane protein Msm_0678</fullName>
    </submittedName>
</protein>
<keyword evidence="4" id="KW-1185">Reference proteome</keyword>
<evidence type="ECO:0000313" key="3">
    <source>
        <dbReference type="EMBL" id="ABQ86883.1"/>
    </source>
</evidence>
<sequence length="209" mass="23640">MNRLITCEKNYFERRSKMSKFCLKCGAENKDEAQFCEKCGYEWNTQTKAQNHKNGIIDKLFYKIDKKTMQRRVSKGKTILMIMIILFILLIIIGSMSPSTPQTNPKITDLSIQSEGYGAYSVSGTLTPDKDYDYLEMVVVFYDDSGAVIDKSPLVWNMNDIQKDQIVKINGNAYVNGDSTPSKAEVYILDSAFGGNDLSDAIYNQTITI</sequence>
<keyword evidence="1" id="KW-1133">Transmembrane helix</keyword>
<name>A5UL05_METS3</name>
<dbReference type="KEGG" id="msi:Msm_0678"/>
<evidence type="ECO:0000256" key="1">
    <source>
        <dbReference type="SAM" id="Phobius"/>
    </source>
</evidence>
<dbReference type="InterPro" id="IPR026870">
    <property type="entry name" value="Zinc_ribbon_dom"/>
</dbReference>
<proteinExistence type="predicted"/>
<keyword evidence="1" id="KW-0472">Membrane</keyword>
<accession>A5UL05</accession>
<dbReference type="AlphaFoldDB" id="A5UL05"/>
<gene>
    <name evidence="3" type="ordered locus">Msm_0678</name>
</gene>
<feature type="transmembrane region" description="Helical" evidence="1">
    <location>
        <begin position="79"/>
        <end position="97"/>
    </location>
</feature>
<dbReference type="eggNOG" id="arCOG06469">
    <property type="taxonomic scope" value="Archaea"/>
</dbReference>
<dbReference type="Proteomes" id="UP000001992">
    <property type="component" value="Chromosome"/>
</dbReference>
<dbReference type="STRING" id="420247.Msm_0678"/>
<organism evidence="3 4">
    <name type="scientific">Methanobrevibacter smithii (strain ATCC 35061 / DSM 861 / OCM 144 / PS)</name>
    <dbReference type="NCBI Taxonomy" id="420247"/>
    <lineage>
        <taxon>Archaea</taxon>
        <taxon>Methanobacteriati</taxon>
        <taxon>Methanobacteriota</taxon>
        <taxon>Methanomada group</taxon>
        <taxon>Methanobacteria</taxon>
        <taxon>Methanobacteriales</taxon>
        <taxon>Methanobacteriaceae</taxon>
        <taxon>Methanobrevibacter</taxon>
    </lineage>
</organism>
<dbReference type="PATRIC" id="fig|420247.28.peg.675"/>